<evidence type="ECO:0000256" key="7">
    <source>
        <dbReference type="ARBA" id="ARBA00023180"/>
    </source>
</evidence>
<dbReference type="Gene3D" id="3.50.50.60">
    <property type="entry name" value="FAD/NAD(P)-binding domain"/>
    <property type="match status" value="1"/>
</dbReference>
<dbReference type="InterPro" id="IPR010795">
    <property type="entry name" value="Prenylcys_lyase"/>
</dbReference>
<reference evidence="11 12" key="1">
    <citation type="journal article" date="2015" name="Genome Announc.">
        <title>Draft Genome Sequence and Gene Annotation of the Entomopathogenic Fungus Verticillium hemipterigenum.</title>
        <authorList>
            <person name="Horn F."/>
            <person name="Habel A."/>
            <person name="Scharf D.H."/>
            <person name="Dworschak J."/>
            <person name="Brakhage A.A."/>
            <person name="Guthke R."/>
            <person name="Hertweck C."/>
            <person name="Linde J."/>
        </authorList>
    </citation>
    <scope>NUCLEOTIDE SEQUENCE [LARGE SCALE GENOMIC DNA]</scope>
</reference>
<keyword evidence="3" id="KW-0285">Flavoprotein</keyword>
<feature type="region of interest" description="Disordered" evidence="8">
    <location>
        <begin position="523"/>
        <end position="544"/>
    </location>
</feature>
<feature type="chain" id="PRO_5001989666" description="Prenylcysteine lyase domain-containing protein" evidence="9">
    <location>
        <begin position="21"/>
        <end position="561"/>
    </location>
</feature>
<keyword evidence="4 9" id="KW-0732">Signal</keyword>
<keyword evidence="5" id="KW-0274">FAD</keyword>
<feature type="signal peptide" evidence="9">
    <location>
        <begin position="1"/>
        <end position="20"/>
    </location>
</feature>
<dbReference type="PANTHER" id="PTHR15944">
    <property type="entry name" value="FARNESYLCYSTEINE LYASE"/>
    <property type="match status" value="1"/>
</dbReference>
<dbReference type="STRING" id="1531966.A0A0A1T684"/>
<evidence type="ECO:0000256" key="3">
    <source>
        <dbReference type="ARBA" id="ARBA00022630"/>
    </source>
</evidence>
<dbReference type="HOGENOM" id="CLU_021176_0_0_1"/>
<gene>
    <name evidence="11" type="ORF">VHEMI06115</name>
</gene>
<accession>A0A0A1T684</accession>
<dbReference type="Pfam" id="PF07156">
    <property type="entry name" value="Prenylcys_lyase"/>
    <property type="match status" value="1"/>
</dbReference>
<dbReference type="GO" id="GO:0030327">
    <property type="term" value="P:prenylated protein catabolic process"/>
    <property type="evidence" value="ECO:0007669"/>
    <property type="project" value="TreeGrafter"/>
</dbReference>
<evidence type="ECO:0000256" key="2">
    <source>
        <dbReference type="ARBA" id="ARBA00009967"/>
    </source>
</evidence>
<dbReference type="Proteomes" id="UP000039046">
    <property type="component" value="Unassembled WGS sequence"/>
</dbReference>
<evidence type="ECO:0000256" key="1">
    <source>
        <dbReference type="ARBA" id="ARBA00001974"/>
    </source>
</evidence>
<evidence type="ECO:0000256" key="5">
    <source>
        <dbReference type="ARBA" id="ARBA00022827"/>
    </source>
</evidence>
<keyword evidence="6" id="KW-0560">Oxidoreductase</keyword>
<comment type="similarity">
    <text evidence="2">Belongs to the prenylcysteine oxidase family.</text>
</comment>
<evidence type="ECO:0000259" key="10">
    <source>
        <dbReference type="Pfam" id="PF07156"/>
    </source>
</evidence>
<evidence type="ECO:0000313" key="11">
    <source>
        <dbReference type="EMBL" id="CEJ90324.1"/>
    </source>
</evidence>
<comment type="cofactor">
    <cofactor evidence="1">
        <name>FAD</name>
        <dbReference type="ChEBI" id="CHEBI:57692"/>
    </cofactor>
</comment>
<dbReference type="AlphaFoldDB" id="A0A0A1T684"/>
<feature type="compositionally biased region" description="Basic and acidic residues" evidence="8">
    <location>
        <begin position="531"/>
        <end position="544"/>
    </location>
</feature>
<keyword evidence="12" id="KW-1185">Reference proteome</keyword>
<keyword evidence="7" id="KW-0325">Glycoprotein</keyword>
<protein>
    <recommendedName>
        <fullName evidence="10">Prenylcysteine lyase domain-containing protein</fullName>
    </recommendedName>
</protein>
<evidence type="ECO:0000256" key="6">
    <source>
        <dbReference type="ARBA" id="ARBA00023002"/>
    </source>
</evidence>
<evidence type="ECO:0000256" key="9">
    <source>
        <dbReference type="SAM" id="SignalP"/>
    </source>
</evidence>
<evidence type="ECO:0000256" key="8">
    <source>
        <dbReference type="SAM" id="MobiDB-lite"/>
    </source>
</evidence>
<evidence type="ECO:0000256" key="4">
    <source>
        <dbReference type="ARBA" id="ARBA00022729"/>
    </source>
</evidence>
<dbReference type="SUPFAM" id="SSF51905">
    <property type="entry name" value="FAD/NAD(P)-binding domain"/>
    <property type="match status" value="1"/>
</dbReference>
<dbReference type="InterPro" id="IPR017046">
    <property type="entry name" value="Prenylcysteine_Oxase1"/>
</dbReference>
<dbReference type="EMBL" id="CDHN01000003">
    <property type="protein sequence ID" value="CEJ90324.1"/>
    <property type="molecule type" value="Genomic_DNA"/>
</dbReference>
<dbReference type="GO" id="GO:0001735">
    <property type="term" value="F:prenylcysteine oxidase activity"/>
    <property type="evidence" value="ECO:0007669"/>
    <property type="project" value="InterPro"/>
</dbReference>
<dbReference type="PANTHER" id="PTHR15944:SF0">
    <property type="entry name" value="PRENYLCYSTEINE LYASE DOMAIN-CONTAINING PROTEIN"/>
    <property type="match status" value="1"/>
</dbReference>
<sequence>MVSPQWALAVLCLSAQSSLAAVSAPPAKNPRETQVRNIAVIGAGAAGASTAYHLQRFAEEENIAINVTIFEKSDRIGGRTLTVNAYDDPAQPVELGASIFVNANHILYNAAQRFELPLAQFKTSEPGDMTAIWDGETIVFQSESGASWWWDATRMWWKYGTSPYRAVKLVQNVVNIFLKLYEPPYFPFRSLTQRVYELGLERATGTTGEQFLAENGIDAKFGREVIQAATRVNYASNLGYIHGLETMVSFATDGAMAVDGGNWQIFDNMVKYSGATILKNTTVESIVLEKRHYPSRAKPRYMLSTTNNSASVASFDDVVIATPWQFANMTAGTGVVRHRMESVSYTKLHVTLFTSPFALQPSFFGLEPGSKAPRNVYTTLGPNEKGHQGAEGVGRAGFYSISTLSTVTNPGTNATEYLYKIFSAVAVTPEFLEKLLGADIPAEFVGTKNEATTVPAISWFYAHWFHSYPIELPRVTFQDVVINDGVYYTSGIESFISTMETSALMGMNVARLIVNEAAGLNQRVRQQGPKKGSDSRRPPSREDFFDSLESELEGMMMMDEL</sequence>
<dbReference type="InterPro" id="IPR036188">
    <property type="entry name" value="FAD/NAD-bd_sf"/>
</dbReference>
<dbReference type="Pfam" id="PF13450">
    <property type="entry name" value="NAD_binding_8"/>
    <property type="match status" value="1"/>
</dbReference>
<evidence type="ECO:0000313" key="12">
    <source>
        <dbReference type="Proteomes" id="UP000039046"/>
    </source>
</evidence>
<proteinExistence type="inferred from homology"/>
<dbReference type="GO" id="GO:0030328">
    <property type="term" value="P:prenylcysteine catabolic process"/>
    <property type="evidence" value="ECO:0007669"/>
    <property type="project" value="InterPro"/>
</dbReference>
<organism evidence="11 12">
    <name type="scientific">[Torrubiella] hemipterigena</name>
    <dbReference type="NCBI Taxonomy" id="1531966"/>
    <lineage>
        <taxon>Eukaryota</taxon>
        <taxon>Fungi</taxon>
        <taxon>Dikarya</taxon>
        <taxon>Ascomycota</taxon>
        <taxon>Pezizomycotina</taxon>
        <taxon>Sordariomycetes</taxon>
        <taxon>Hypocreomycetidae</taxon>
        <taxon>Hypocreales</taxon>
        <taxon>Clavicipitaceae</taxon>
        <taxon>Clavicipitaceae incertae sedis</taxon>
        <taxon>'Torrubiella' clade</taxon>
    </lineage>
</organism>
<feature type="domain" description="Prenylcysteine lyase" evidence="10">
    <location>
        <begin position="147"/>
        <end position="518"/>
    </location>
</feature>
<name>A0A0A1T684_9HYPO</name>
<dbReference type="PIRSF" id="PIRSF036292">
    <property type="entry name" value="Prenylcysteine_oxidase"/>
    <property type="match status" value="1"/>
</dbReference>
<dbReference type="OrthoDB" id="437369at2759"/>